<proteinExistence type="predicted"/>
<sequence length="380" mass="41606">MRPHHLAPWLRRSPGARSLAALLTLAAWVGGVSAAEPASPPPLRVVVSQSLSAPFVIWRDGVPVEGLDLALVRALAEQLRTRVELQALPRARIEAALEHGEADLACNLQPSPRAESSLRWSAPLFELNLMLVGHVQAAPVDAAAQLPAGTVVGTLQGQTYAPLDPLFSEGHLRRDDALSEDRLLRKLSLNRHPYGLLSRQTLSWHAEAEALAAVDPWRLAVGNIAYRCAVSARARLDPRLVLEALEQLQQRGRIEQLLTAHTQPPLAVVVSTQSSLRRITRQQLSELYTGQRVQLEPGQPAAPLMTGGPQRQQFLQAVLQISAGQYRSSWAGQQFGGRRTPPLELRDAESLKSHLLRHTNSIGFLPLSQVDASLRVIYMP</sequence>
<accession>A0ACC6C5E5</accession>
<evidence type="ECO:0000313" key="2">
    <source>
        <dbReference type="Proteomes" id="UP001076464"/>
    </source>
</evidence>
<protein>
    <submittedName>
        <fullName evidence="1">Transporter substrate-binding domain-containing protein</fullName>
    </submittedName>
</protein>
<evidence type="ECO:0000313" key="1">
    <source>
        <dbReference type="EMBL" id="MCY4743633.1"/>
    </source>
</evidence>
<dbReference type="EMBL" id="JAPPUY010000001">
    <property type="protein sequence ID" value="MCY4743633.1"/>
    <property type="molecule type" value="Genomic_DNA"/>
</dbReference>
<gene>
    <name evidence="1" type="ORF">NYO99_01455</name>
</gene>
<comment type="caution">
    <text evidence="1">The sequence shown here is derived from an EMBL/GenBank/DDBJ whole genome shotgun (WGS) entry which is preliminary data.</text>
</comment>
<organism evidence="1 2">
    <name type="scientific">Roseateles hydrophilus</name>
    <dbReference type="NCBI Taxonomy" id="2975054"/>
    <lineage>
        <taxon>Bacteria</taxon>
        <taxon>Pseudomonadati</taxon>
        <taxon>Pseudomonadota</taxon>
        <taxon>Betaproteobacteria</taxon>
        <taxon>Burkholderiales</taxon>
        <taxon>Sphaerotilaceae</taxon>
        <taxon>Roseateles</taxon>
    </lineage>
</organism>
<name>A0ACC6C5E5_9BURK</name>
<reference evidence="1" key="1">
    <citation type="submission" date="2022-08" db="EMBL/GenBank/DDBJ databases">
        <title>Genome sequencing of Pelomonas sp. UHG3.</title>
        <authorList>
            <person name="So Y."/>
        </authorList>
    </citation>
    <scope>NUCLEOTIDE SEQUENCE</scope>
    <source>
        <strain evidence="1">UHG3</strain>
    </source>
</reference>
<keyword evidence="2" id="KW-1185">Reference proteome</keyword>
<dbReference type="Proteomes" id="UP001076464">
    <property type="component" value="Unassembled WGS sequence"/>
</dbReference>